<dbReference type="EMBL" id="MCFL01000060">
    <property type="protein sequence ID" value="ORZ31402.1"/>
    <property type="molecule type" value="Genomic_DNA"/>
</dbReference>
<dbReference type="OrthoDB" id="10253744at2759"/>
<evidence type="ECO:0000256" key="1">
    <source>
        <dbReference type="SAM" id="MobiDB-lite"/>
    </source>
</evidence>
<organism evidence="2 3">
    <name type="scientific">Catenaria anguillulae PL171</name>
    <dbReference type="NCBI Taxonomy" id="765915"/>
    <lineage>
        <taxon>Eukaryota</taxon>
        <taxon>Fungi</taxon>
        <taxon>Fungi incertae sedis</taxon>
        <taxon>Blastocladiomycota</taxon>
        <taxon>Blastocladiomycetes</taxon>
        <taxon>Blastocladiales</taxon>
        <taxon>Catenariaceae</taxon>
        <taxon>Catenaria</taxon>
    </lineage>
</organism>
<feature type="compositionally biased region" description="Low complexity" evidence="1">
    <location>
        <begin position="1"/>
        <end position="15"/>
    </location>
</feature>
<dbReference type="PANTHER" id="PTHR31902">
    <property type="entry name" value="ACTIN PATCHES DISTAL PROTEIN 1"/>
    <property type="match status" value="1"/>
</dbReference>
<feature type="compositionally biased region" description="Polar residues" evidence="1">
    <location>
        <begin position="16"/>
        <end position="27"/>
    </location>
</feature>
<evidence type="ECO:0000313" key="3">
    <source>
        <dbReference type="Proteomes" id="UP000193411"/>
    </source>
</evidence>
<name>A0A1Y2HE95_9FUNG</name>
<dbReference type="InterPro" id="IPR009737">
    <property type="entry name" value="Aim32/Apd1-like"/>
</dbReference>
<dbReference type="PANTHER" id="PTHR31902:SF14">
    <property type="entry name" value="ACTIN PATCHES DISTAL PROTEIN 1"/>
    <property type="match status" value="1"/>
</dbReference>
<keyword evidence="3" id="KW-1185">Reference proteome</keyword>
<comment type="caution">
    <text evidence="2">The sequence shown here is derived from an EMBL/GenBank/DDBJ whole genome shotgun (WGS) entry which is preliminary data.</text>
</comment>
<gene>
    <name evidence="2" type="ORF">BCR44DRAFT_67272</name>
</gene>
<dbReference type="STRING" id="765915.A0A1Y2HE95"/>
<sequence length="316" mass="32951">MTSSLTGSSSTATESFQQPATPSTLANPPTAPGIMHTLRSSLSILSLRSIVSTASSLVSTTTRSISSTATSALGASPCGSEYPPDVEFSDSCAACLDPCTDHPQLPARLAAKVNQGAMAGSVKPYSHHLILCTGSSPASWAARVDSASPLARALSQVAGELPAVAPAKVSRVLANVCDRAPLGGVQHFFDKDGNEVECMDVMVWPDRVLLTGVTADNVGAAVKEYFEHEKVESVEPSDMAQGLPRPAMEPLDVDRAVFVCAHKKRDSRCGEAAPLLLRAFHDEIDALEAKSVLAHGSTGIYGISHIGGHKFAGTMV</sequence>
<dbReference type="Proteomes" id="UP000193411">
    <property type="component" value="Unassembled WGS sequence"/>
</dbReference>
<dbReference type="Pfam" id="PF06999">
    <property type="entry name" value="Suc_Fer-like"/>
    <property type="match status" value="1"/>
</dbReference>
<evidence type="ECO:0000313" key="2">
    <source>
        <dbReference type="EMBL" id="ORZ31402.1"/>
    </source>
</evidence>
<dbReference type="AlphaFoldDB" id="A0A1Y2HE95"/>
<proteinExistence type="predicted"/>
<reference evidence="2 3" key="1">
    <citation type="submission" date="2016-07" db="EMBL/GenBank/DDBJ databases">
        <title>Pervasive Adenine N6-methylation of Active Genes in Fungi.</title>
        <authorList>
            <consortium name="DOE Joint Genome Institute"/>
            <person name="Mondo S.J."/>
            <person name="Dannebaum R.O."/>
            <person name="Kuo R.C."/>
            <person name="Labutti K."/>
            <person name="Haridas S."/>
            <person name="Kuo A."/>
            <person name="Salamov A."/>
            <person name="Ahrendt S.R."/>
            <person name="Lipzen A."/>
            <person name="Sullivan W."/>
            <person name="Andreopoulos W.B."/>
            <person name="Clum A."/>
            <person name="Lindquist E."/>
            <person name="Daum C."/>
            <person name="Ramamoorthy G.K."/>
            <person name="Gryganskyi A."/>
            <person name="Culley D."/>
            <person name="Magnuson J.K."/>
            <person name="James T.Y."/>
            <person name="O'Malley M.A."/>
            <person name="Stajich J.E."/>
            <person name="Spatafora J.W."/>
            <person name="Visel A."/>
            <person name="Grigoriev I.V."/>
        </authorList>
    </citation>
    <scope>NUCLEOTIDE SEQUENCE [LARGE SCALE GENOMIC DNA]</scope>
    <source>
        <strain evidence="2 3">PL171</strain>
    </source>
</reference>
<accession>A0A1Y2HE95</accession>
<feature type="region of interest" description="Disordered" evidence="1">
    <location>
        <begin position="1"/>
        <end position="32"/>
    </location>
</feature>
<protein>
    <submittedName>
        <fullName evidence="2">Sucrase/ferredoxin-like-domain-containing protein</fullName>
    </submittedName>
</protein>